<dbReference type="Proteomes" id="UP001193734">
    <property type="component" value="Unassembled WGS sequence"/>
</dbReference>
<evidence type="ECO:0000313" key="1">
    <source>
        <dbReference type="EMBL" id="NPE15095.1"/>
    </source>
</evidence>
<gene>
    <name evidence="1" type="ORF">HPS55_12330</name>
</gene>
<organism evidence="1 2">
    <name type="scientific">Xylanibacter rodentium</name>
    <dbReference type="NCBI Taxonomy" id="2736289"/>
    <lineage>
        <taxon>Bacteria</taxon>
        <taxon>Pseudomonadati</taxon>
        <taxon>Bacteroidota</taxon>
        <taxon>Bacteroidia</taxon>
        <taxon>Bacteroidales</taxon>
        <taxon>Prevotellaceae</taxon>
        <taxon>Xylanibacter</taxon>
    </lineage>
</organism>
<protein>
    <submittedName>
        <fullName evidence="1">Uncharacterized protein</fullName>
    </submittedName>
</protein>
<dbReference type="GeneID" id="82158554"/>
<dbReference type="EMBL" id="JABKKE010000026">
    <property type="protein sequence ID" value="NPE15095.1"/>
    <property type="molecule type" value="Genomic_DNA"/>
</dbReference>
<accession>A0ABX2AZI0</accession>
<dbReference type="RefSeq" id="WP_172178556.1">
    <property type="nucleotide sequence ID" value="NZ_CASGIA010000029.1"/>
</dbReference>
<reference evidence="1 2" key="1">
    <citation type="submission" date="2020-05" db="EMBL/GenBank/DDBJ databases">
        <title>Distinct polysaccharide utilization as determinants for interspecies competition between intestinal Prevotella spp.</title>
        <authorList>
            <person name="Galvez E.J.C."/>
            <person name="Iljazovic A."/>
            <person name="Strowig T."/>
        </authorList>
    </citation>
    <scope>NUCLEOTIDE SEQUENCE [LARGE SCALE GENOMIC DNA]</scope>
    <source>
        <strain evidence="1 2">PROD</strain>
    </source>
</reference>
<keyword evidence="2" id="KW-1185">Reference proteome</keyword>
<sequence>MLERDYIMRLVREFAEALELLLNKKDRDTQREEIRTMYTRYVGPYEFYHTAAVEDVMQSFEQYPEEERLNRMEMLAELYYVETSLVSGPVREMMLGKALAIFDFVDSHDRTYSLTRIEKMGEIRREIKKLRS</sequence>
<comment type="caution">
    <text evidence="1">The sequence shown here is derived from an EMBL/GenBank/DDBJ whole genome shotgun (WGS) entry which is preliminary data.</text>
</comment>
<proteinExistence type="predicted"/>
<evidence type="ECO:0000313" key="2">
    <source>
        <dbReference type="Proteomes" id="UP001193734"/>
    </source>
</evidence>
<name>A0ABX2AZI0_9BACT</name>